<reference evidence="1 2" key="1">
    <citation type="journal article" date="2022" name="New Phytol.">
        <title>Ecological generalism drives hyperdiversity of secondary metabolite gene clusters in xylarialean endophytes.</title>
        <authorList>
            <person name="Franco M.E.E."/>
            <person name="Wisecaver J.H."/>
            <person name="Arnold A.E."/>
            <person name="Ju Y.M."/>
            <person name="Slot J.C."/>
            <person name="Ahrendt S."/>
            <person name="Moore L.P."/>
            <person name="Eastman K.E."/>
            <person name="Scott K."/>
            <person name="Konkel Z."/>
            <person name="Mondo S.J."/>
            <person name="Kuo A."/>
            <person name="Hayes R.D."/>
            <person name="Haridas S."/>
            <person name="Andreopoulos B."/>
            <person name="Riley R."/>
            <person name="LaButti K."/>
            <person name="Pangilinan J."/>
            <person name="Lipzen A."/>
            <person name="Amirebrahimi M."/>
            <person name="Yan J."/>
            <person name="Adam C."/>
            <person name="Keymanesh K."/>
            <person name="Ng V."/>
            <person name="Louie K."/>
            <person name="Northen T."/>
            <person name="Drula E."/>
            <person name="Henrissat B."/>
            <person name="Hsieh H.M."/>
            <person name="Youens-Clark K."/>
            <person name="Lutzoni F."/>
            <person name="Miadlikowska J."/>
            <person name="Eastwood D.C."/>
            <person name="Hamelin R.C."/>
            <person name="Grigoriev I.V."/>
            <person name="U'Ren J.M."/>
        </authorList>
    </citation>
    <scope>NUCLEOTIDE SEQUENCE [LARGE SCALE GENOMIC DNA]</scope>
    <source>
        <strain evidence="1 2">CBS 119005</strain>
    </source>
</reference>
<organism evidence="1 2">
    <name type="scientific">Hypoxylon rubiginosum</name>
    <dbReference type="NCBI Taxonomy" id="110542"/>
    <lineage>
        <taxon>Eukaryota</taxon>
        <taxon>Fungi</taxon>
        <taxon>Dikarya</taxon>
        <taxon>Ascomycota</taxon>
        <taxon>Pezizomycotina</taxon>
        <taxon>Sordariomycetes</taxon>
        <taxon>Xylariomycetidae</taxon>
        <taxon>Xylariales</taxon>
        <taxon>Hypoxylaceae</taxon>
        <taxon>Hypoxylon</taxon>
    </lineage>
</organism>
<protein>
    <submittedName>
        <fullName evidence="1">RmlC-like cupin domain-containing protein</fullName>
    </submittedName>
</protein>
<keyword evidence="2" id="KW-1185">Reference proteome</keyword>
<name>A0ACB9YRM0_9PEZI</name>
<gene>
    <name evidence="1" type="ORF">F4820DRAFT_42416</name>
</gene>
<evidence type="ECO:0000313" key="1">
    <source>
        <dbReference type="EMBL" id="KAI4861887.1"/>
    </source>
</evidence>
<dbReference type="Proteomes" id="UP001497700">
    <property type="component" value="Unassembled WGS sequence"/>
</dbReference>
<accession>A0ACB9YRM0</accession>
<proteinExistence type="predicted"/>
<evidence type="ECO:0000313" key="2">
    <source>
        <dbReference type="Proteomes" id="UP001497700"/>
    </source>
</evidence>
<comment type="caution">
    <text evidence="1">The sequence shown here is derived from an EMBL/GenBank/DDBJ whole genome shotgun (WGS) entry which is preliminary data.</text>
</comment>
<dbReference type="EMBL" id="MU393539">
    <property type="protein sequence ID" value="KAI4861887.1"/>
    <property type="molecule type" value="Genomic_DNA"/>
</dbReference>
<sequence length="190" mass="20219">MLLKTTFLGPLGLLIATATGAQAAHAHVAARHNVSIPMDQRSAAEVVAQLNLVPNDEKGYYVQTFEDPDQVIRTGSDNGTRSASTEIYYLLEGAAGSSYWHRVDAVEVWHYYAGAPLTLSLSNDDGAAPVERLLGPDVFDGQQPQVAIPKGTWQSALSHGRWTLVGTTVAPGFVPDGVELAPPGWEPNGA</sequence>